<evidence type="ECO:0000256" key="6">
    <source>
        <dbReference type="ARBA" id="ARBA00022989"/>
    </source>
</evidence>
<organism evidence="12 13">
    <name type="scientific">Nannospalax galili</name>
    <name type="common">Northern Israeli blind subterranean mole rat</name>
    <name type="synonym">Spalax galili</name>
    <dbReference type="NCBI Taxonomy" id="1026970"/>
    <lineage>
        <taxon>Eukaryota</taxon>
        <taxon>Metazoa</taxon>
        <taxon>Chordata</taxon>
        <taxon>Craniata</taxon>
        <taxon>Vertebrata</taxon>
        <taxon>Euteleostomi</taxon>
        <taxon>Mammalia</taxon>
        <taxon>Eutheria</taxon>
        <taxon>Euarchontoglires</taxon>
        <taxon>Glires</taxon>
        <taxon>Rodentia</taxon>
        <taxon>Myomorpha</taxon>
        <taxon>Muroidea</taxon>
        <taxon>Spalacidae</taxon>
        <taxon>Spalacinae</taxon>
        <taxon>Nannospalax</taxon>
    </lineage>
</organism>
<evidence type="ECO:0000256" key="10">
    <source>
        <dbReference type="ARBA" id="ARBA00023224"/>
    </source>
</evidence>
<keyword evidence="4 11" id="KW-0589">Pheromone response</keyword>
<evidence type="ECO:0000256" key="2">
    <source>
        <dbReference type="ARBA" id="ARBA00010663"/>
    </source>
</evidence>
<dbReference type="PRINTS" id="PR01534">
    <property type="entry name" value="VOMERONASL1R"/>
</dbReference>
<feature type="transmembrane region" description="Helical" evidence="11">
    <location>
        <begin position="14"/>
        <end position="34"/>
    </location>
</feature>
<keyword evidence="8 11" id="KW-0472">Membrane</keyword>
<keyword evidence="9 11" id="KW-0675">Receptor</keyword>
<protein>
    <recommendedName>
        <fullName evidence="11">Vomeronasal type-1 receptor</fullName>
    </recommendedName>
</protein>
<evidence type="ECO:0000256" key="8">
    <source>
        <dbReference type="ARBA" id="ARBA00023136"/>
    </source>
</evidence>
<evidence type="ECO:0000256" key="4">
    <source>
        <dbReference type="ARBA" id="ARBA00022507"/>
    </source>
</evidence>
<evidence type="ECO:0000256" key="5">
    <source>
        <dbReference type="ARBA" id="ARBA00022692"/>
    </source>
</evidence>
<dbReference type="GO" id="GO:0005886">
    <property type="term" value="C:plasma membrane"/>
    <property type="evidence" value="ECO:0007669"/>
    <property type="project" value="UniProtKB-SubCell"/>
</dbReference>
<keyword evidence="13" id="KW-1185">Reference proteome</keyword>
<dbReference type="OMA" id="ATHISMM"/>
<dbReference type="PANTHER" id="PTHR24062">
    <property type="entry name" value="VOMERONASAL TYPE-1 RECEPTOR"/>
    <property type="match status" value="1"/>
</dbReference>
<evidence type="ECO:0000256" key="9">
    <source>
        <dbReference type="ARBA" id="ARBA00023170"/>
    </source>
</evidence>
<evidence type="ECO:0000256" key="7">
    <source>
        <dbReference type="ARBA" id="ARBA00023040"/>
    </source>
</evidence>
<sequence length="295" mass="33507">MGALVLFEMGEQDYICYGFYFSPQTLICFIPYMMNKKQLLTDTNIRNTFYSGVGIGISANSFLLLFHIFNIILGHRPKLTDLPIGLLVLLHLLMLLTNGFIATDIFMPWEHWDDITCKSLIYLYRVLKGLSVCTICLLSVLQAITLSPRTSCLAKFKHNSPEQNLYILLFLCVFYTSISSHLFISIIATSNLTSDNLMYLFNATHISMMLTFREVLFMSLMVLSSVYMKSQHLQGTRLFPKASSGQSIISYSRTVVNDHPILYCIQILTAHSYATVSPLVFISTEKCTVNFSRSL</sequence>
<evidence type="ECO:0000256" key="1">
    <source>
        <dbReference type="ARBA" id="ARBA00004651"/>
    </source>
</evidence>
<dbReference type="InterPro" id="IPR004072">
    <property type="entry name" value="Vmron_rcpt_1"/>
</dbReference>
<accession>A0A8C6QQK8</accession>
<proteinExistence type="inferred from homology"/>
<reference evidence="12" key="1">
    <citation type="submission" date="2025-08" db="UniProtKB">
        <authorList>
            <consortium name="Ensembl"/>
        </authorList>
    </citation>
    <scope>IDENTIFICATION</scope>
</reference>
<feature type="transmembrane region" description="Helical" evidence="11">
    <location>
        <begin position="84"/>
        <end position="102"/>
    </location>
</feature>
<keyword evidence="3 11" id="KW-1003">Cell membrane</keyword>
<feature type="transmembrane region" description="Helical" evidence="11">
    <location>
        <begin position="208"/>
        <end position="228"/>
    </location>
</feature>
<keyword evidence="7 11" id="KW-0297">G-protein coupled receptor</keyword>
<dbReference type="GO" id="GO:0019236">
    <property type="term" value="P:response to pheromone"/>
    <property type="evidence" value="ECO:0007669"/>
    <property type="project" value="UniProtKB-KW"/>
</dbReference>
<keyword evidence="6 11" id="KW-1133">Transmembrane helix</keyword>
<feature type="transmembrane region" description="Helical" evidence="11">
    <location>
        <begin position="165"/>
        <end position="188"/>
    </location>
</feature>
<dbReference type="Ensembl" id="ENSNGAT00000013035.1">
    <property type="protein sequence ID" value="ENSNGAP00000007549.1"/>
    <property type="gene ID" value="ENSNGAG00000010769.1"/>
</dbReference>
<keyword evidence="10 11" id="KW-0807">Transducer</keyword>
<comment type="subcellular location">
    <subcellularLocation>
        <location evidence="1 11">Cell membrane</location>
        <topology evidence="1 11">Multi-pass membrane protein</topology>
    </subcellularLocation>
</comment>
<reference evidence="12" key="2">
    <citation type="submission" date="2025-09" db="UniProtKB">
        <authorList>
            <consortium name="Ensembl"/>
        </authorList>
    </citation>
    <scope>IDENTIFICATION</scope>
</reference>
<evidence type="ECO:0000256" key="3">
    <source>
        <dbReference type="ARBA" id="ARBA00022475"/>
    </source>
</evidence>
<dbReference type="GO" id="GO:0016503">
    <property type="term" value="F:pheromone receptor activity"/>
    <property type="evidence" value="ECO:0007669"/>
    <property type="project" value="InterPro"/>
</dbReference>
<dbReference type="CDD" id="cd13949">
    <property type="entry name" value="7tm_V1R_pheromone"/>
    <property type="match status" value="1"/>
</dbReference>
<dbReference type="GeneTree" id="ENSGT01030000234553"/>
<dbReference type="Proteomes" id="UP000694381">
    <property type="component" value="Unassembled WGS sequence"/>
</dbReference>
<feature type="transmembrane region" description="Helical" evidence="11">
    <location>
        <begin position="49"/>
        <end position="72"/>
    </location>
</feature>
<feature type="transmembrane region" description="Helical" evidence="11">
    <location>
        <begin position="122"/>
        <end position="144"/>
    </location>
</feature>
<evidence type="ECO:0000256" key="11">
    <source>
        <dbReference type="RuleBase" id="RU364061"/>
    </source>
</evidence>
<name>A0A8C6QQK8_NANGA</name>
<comment type="similarity">
    <text evidence="2 11">Belongs to the G-protein coupled receptor 1 family.</text>
</comment>
<dbReference type="AlphaFoldDB" id="A0A8C6QQK8"/>
<evidence type="ECO:0000313" key="12">
    <source>
        <dbReference type="Ensembl" id="ENSNGAP00000007549.1"/>
    </source>
</evidence>
<keyword evidence="5 11" id="KW-0812">Transmembrane</keyword>
<evidence type="ECO:0000313" key="13">
    <source>
        <dbReference type="Proteomes" id="UP000694381"/>
    </source>
</evidence>
<dbReference type="Pfam" id="PF03402">
    <property type="entry name" value="V1R"/>
    <property type="match status" value="1"/>
</dbReference>